<dbReference type="InterPro" id="IPR001867">
    <property type="entry name" value="OmpR/PhoB-type_DNA-bd"/>
</dbReference>
<accession>A0A2T4Q334</accession>
<comment type="caution">
    <text evidence="12">The sequence shown here is derived from an EMBL/GenBank/DDBJ whole genome shotgun (WGS) entry which is preliminary data.</text>
</comment>
<dbReference type="Proteomes" id="UP000240717">
    <property type="component" value="Unassembled WGS sequence"/>
</dbReference>
<evidence type="ECO:0000313" key="13">
    <source>
        <dbReference type="Proteomes" id="UP000240717"/>
    </source>
</evidence>
<keyword evidence="6" id="KW-0804">Transcription</keyword>
<dbReference type="AlphaFoldDB" id="A0A2T4Q334"/>
<dbReference type="SUPFAM" id="SSF52172">
    <property type="entry name" value="CheY-like"/>
    <property type="match status" value="1"/>
</dbReference>
<dbReference type="SMART" id="SM00448">
    <property type="entry name" value="REC"/>
    <property type="match status" value="1"/>
</dbReference>
<keyword evidence="2" id="KW-0716">Sensory transduction</keyword>
<gene>
    <name evidence="12" type="ORF">BU085_02225</name>
</gene>
<dbReference type="CDD" id="cd00383">
    <property type="entry name" value="trans_reg_C"/>
    <property type="match status" value="1"/>
</dbReference>
<dbReference type="SMART" id="SM00862">
    <property type="entry name" value="Trans_reg_C"/>
    <property type="match status" value="1"/>
</dbReference>
<keyword evidence="3" id="KW-0902">Two-component regulatory system</keyword>
<dbReference type="STRING" id="1194526.A284_00905"/>
<dbReference type="Gene3D" id="1.10.10.10">
    <property type="entry name" value="Winged helix-like DNA-binding domain superfamily/Winged helix DNA-binding domain"/>
    <property type="match status" value="1"/>
</dbReference>
<feature type="DNA-binding region" description="OmpR/PhoB-type" evidence="9">
    <location>
        <begin position="126"/>
        <end position="222"/>
    </location>
</feature>
<dbReference type="InterPro" id="IPR001789">
    <property type="entry name" value="Sig_transdc_resp-reg_receiver"/>
</dbReference>
<sequence length="222" mass="25608">MSYNALIVEDDIDIAHILSLTLTKMTVHTTINYSGQEALQTLKNNQFDLVILDLMLPELSGEELLPYIKENTYSKVIVISAKTDVEEKVKLLDLGADDYMTKPFDAKEVTARVSVQLRNLDNKPPMEQLKWKNLTLDISKYQMFYKDTEINLTNSEFEIMKLLMQYPEKAFSKQKIYESIQGIYLGDDNTINVHISNIRKKIALHTTETYIQTVWGIGFMLI</sequence>
<feature type="modified residue" description="4-aspartylphosphate" evidence="8">
    <location>
        <position position="53"/>
    </location>
</feature>
<reference evidence="12 13" key="1">
    <citation type="journal article" date="2016" name="Front. Microbiol.">
        <title>Comprehensive Phylogenetic Analysis of Bovine Non-aureus Staphylococci Species Based on Whole-Genome Sequencing.</title>
        <authorList>
            <person name="Naushad S."/>
            <person name="Barkema H.W."/>
            <person name="Luby C."/>
            <person name="Condas L.A."/>
            <person name="Nobrega D.B."/>
            <person name="Carson D.A."/>
            <person name="De Buck J."/>
        </authorList>
    </citation>
    <scope>NUCLEOTIDE SEQUENCE [LARGE SCALE GENOMIC DNA]</scope>
    <source>
        <strain evidence="12 13">SNUC 2993</strain>
    </source>
</reference>
<feature type="domain" description="Response regulatory" evidence="10">
    <location>
        <begin position="4"/>
        <end position="117"/>
    </location>
</feature>
<dbReference type="GO" id="GO:0005829">
    <property type="term" value="C:cytosol"/>
    <property type="evidence" value="ECO:0007669"/>
    <property type="project" value="TreeGrafter"/>
</dbReference>
<dbReference type="PROSITE" id="PS51755">
    <property type="entry name" value="OMPR_PHOB"/>
    <property type="match status" value="1"/>
</dbReference>
<evidence type="ECO:0000256" key="1">
    <source>
        <dbReference type="ARBA" id="ARBA00022553"/>
    </source>
</evidence>
<dbReference type="InterPro" id="IPR036388">
    <property type="entry name" value="WH-like_DNA-bd_sf"/>
</dbReference>
<dbReference type="Gene3D" id="3.40.50.2300">
    <property type="match status" value="1"/>
</dbReference>
<dbReference type="Gene3D" id="6.10.250.690">
    <property type="match status" value="1"/>
</dbReference>
<evidence type="ECO:0000256" key="6">
    <source>
        <dbReference type="ARBA" id="ARBA00023163"/>
    </source>
</evidence>
<evidence type="ECO:0000256" key="2">
    <source>
        <dbReference type="ARBA" id="ARBA00022606"/>
    </source>
</evidence>
<dbReference type="GO" id="GO:0006355">
    <property type="term" value="P:regulation of DNA-templated transcription"/>
    <property type="evidence" value="ECO:0007669"/>
    <property type="project" value="InterPro"/>
</dbReference>
<dbReference type="PANTHER" id="PTHR48111">
    <property type="entry name" value="REGULATOR OF RPOS"/>
    <property type="match status" value="1"/>
</dbReference>
<evidence type="ECO:0000256" key="8">
    <source>
        <dbReference type="PROSITE-ProRule" id="PRU00169"/>
    </source>
</evidence>
<keyword evidence="1 8" id="KW-0597">Phosphoprotein</keyword>
<evidence type="ECO:0000256" key="4">
    <source>
        <dbReference type="ARBA" id="ARBA00023015"/>
    </source>
</evidence>
<dbReference type="GO" id="GO:0032993">
    <property type="term" value="C:protein-DNA complex"/>
    <property type="evidence" value="ECO:0007669"/>
    <property type="project" value="TreeGrafter"/>
</dbReference>
<evidence type="ECO:0000259" key="11">
    <source>
        <dbReference type="PROSITE" id="PS51755"/>
    </source>
</evidence>
<dbReference type="EMBL" id="PZEV01000004">
    <property type="protein sequence ID" value="PTI52300.1"/>
    <property type="molecule type" value="Genomic_DNA"/>
</dbReference>
<dbReference type="PANTHER" id="PTHR48111:SF2">
    <property type="entry name" value="RESPONSE REGULATOR SAER"/>
    <property type="match status" value="1"/>
</dbReference>
<keyword evidence="4" id="KW-0805">Transcription regulation</keyword>
<evidence type="ECO:0000256" key="5">
    <source>
        <dbReference type="ARBA" id="ARBA00023125"/>
    </source>
</evidence>
<dbReference type="CDD" id="cd17574">
    <property type="entry name" value="REC_OmpR"/>
    <property type="match status" value="1"/>
</dbReference>
<evidence type="ECO:0000256" key="7">
    <source>
        <dbReference type="ARBA" id="ARBA00040348"/>
    </source>
</evidence>
<evidence type="ECO:0000256" key="3">
    <source>
        <dbReference type="ARBA" id="ARBA00023012"/>
    </source>
</evidence>
<dbReference type="InterPro" id="IPR039420">
    <property type="entry name" value="WalR-like"/>
</dbReference>
<evidence type="ECO:0000313" key="12">
    <source>
        <dbReference type="EMBL" id="PTI52300.1"/>
    </source>
</evidence>
<dbReference type="RefSeq" id="WP_107533078.1">
    <property type="nucleotide sequence ID" value="NZ_PZEV01000004.1"/>
</dbReference>
<dbReference type="InterPro" id="IPR011006">
    <property type="entry name" value="CheY-like_superfamily"/>
</dbReference>
<evidence type="ECO:0000259" key="10">
    <source>
        <dbReference type="PROSITE" id="PS50110"/>
    </source>
</evidence>
<dbReference type="Pfam" id="PF00072">
    <property type="entry name" value="Response_reg"/>
    <property type="match status" value="1"/>
</dbReference>
<evidence type="ECO:0000256" key="9">
    <source>
        <dbReference type="PROSITE-ProRule" id="PRU01091"/>
    </source>
</evidence>
<proteinExistence type="predicted"/>
<organism evidence="12 13">
    <name type="scientific">Staphylococcus warneri</name>
    <dbReference type="NCBI Taxonomy" id="1292"/>
    <lineage>
        <taxon>Bacteria</taxon>
        <taxon>Bacillati</taxon>
        <taxon>Bacillota</taxon>
        <taxon>Bacilli</taxon>
        <taxon>Bacillales</taxon>
        <taxon>Staphylococcaceae</taxon>
        <taxon>Staphylococcus</taxon>
    </lineage>
</organism>
<name>A0A2T4Q334_STAWA</name>
<dbReference type="GO" id="GO:0000156">
    <property type="term" value="F:phosphorelay response regulator activity"/>
    <property type="evidence" value="ECO:0007669"/>
    <property type="project" value="TreeGrafter"/>
</dbReference>
<keyword evidence="5 9" id="KW-0238">DNA-binding</keyword>
<protein>
    <recommendedName>
        <fullName evidence="7">Response regulator SaeR</fullName>
    </recommendedName>
</protein>
<dbReference type="GO" id="GO:0000976">
    <property type="term" value="F:transcription cis-regulatory region binding"/>
    <property type="evidence" value="ECO:0007669"/>
    <property type="project" value="TreeGrafter"/>
</dbReference>
<feature type="domain" description="OmpR/PhoB-type" evidence="11">
    <location>
        <begin position="126"/>
        <end position="222"/>
    </location>
</feature>
<dbReference type="Pfam" id="PF00486">
    <property type="entry name" value="Trans_reg_C"/>
    <property type="match status" value="1"/>
</dbReference>
<dbReference type="PROSITE" id="PS50110">
    <property type="entry name" value="RESPONSE_REGULATORY"/>
    <property type="match status" value="1"/>
</dbReference>